<dbReference type="EMBL" id="QWDD01000001">
    <property type="protein sequence ID" value="RNJ51279.1"/>
    <property type="molecule type" value="Genomic_DNA"/>
</dbReference>
<sequence>MAGLVPAIHAETSRISAKEEGGLRFQLRMLHRRRVDARAKRGHDGDKRELVFPISPVPIGGRVMRQARGSLVLLKGGKDGL</sequence>
<comment type="caution">
    <text evidence="1">The sequence shown here is derived from an EMBL/GenBank/DDBJ whole genome shotgun (WGS) entry which is preliminary data.</text>
</comment>
<protein>
    <submittedName>
        <fullName evidence="1">Uncharacterized protein</fullName>
    </submittedName>
</protein>
<dbReference type="AlphaFoldDB" id="A0A3M9XSK6"/>
<dbReference type="Proteomes" id="UP000268623">
    <property type="component" value="Unassembled WGS sequence"/>
</dbReference>
<name>A0A3M9XSK6_9HYPH</name>
<organism evidence="1 2">
    <name type="scientific">Methylocystis hirsuta</name>
    <dbReference type="NCBI Taxonomy" id="369798"/>
    <lineage>
        <taxon>Bacteria</taxon>
        <taxon>Pseudomonadati</taxon>
        <taxon>Pseudomonadota</taxon>
        <taxon>Alphaproteobacteria</taxon>
        <taxon>Hyphomicrobiales</taxon>
        <taxon>Methylocystaceae</taxon>
        <taxon>Methylocystis</taxon>
    </lineage>
</organism>
<evidence type="ECO:0000313" key="2">
    <source>
        <dbReference type="Proteomes" id="UP000268623"/>
    </source>
</evidence>
<evidence type="ECO:0000313" key="1">
    <source>
        <dbReference type="EMBL" id="RNJ51279.1"/>
    </source>
</evidence>
<reference evidence="1 2" key="1">
    <citation type="submission" date="2018-08" db="EMBL/GenBank/DDBJ databases">
        <title>Genome sequence of Methylocystis hirsuta CSC1, a methanotroph able to accumulate PHAs.</title>
        <authorList>
            <person name="Bordel S."/>
            <person name="Rodriguez E."/>
            <person name="Gancedo J."/>
            <person name="Munoz R."/>
        </authorList>
    </citation>
    <scope>NUCLEOTIDE SEQUENCE [LARGE SCALE GENOMIC DNA]</scope>
    <source>
        <strain evidence="1 2">CSC1</strain>
    </source>
</reference>
<proteinExistence type="predicted"/>
<gene>
    <name evidence="1" type="ORF">D1O30_18445</name>
</gene>
<accession>A0A3M9XSK6</accession>
<keyword evidence="2" id="KW-1185">Reference proteome</keyword>